<keyword evidence="11" id="KW-1185">Reference proteome</keyword>
<evidence type="ECO:0000256" key="3">
    <source>
        <dbReference type="ARBA" id="ARBA00022630"/>
    </source>
</evidence>
<evidence type="ECO:0000313" key="11">
    <source>
        <dbReference type="Proteomes" id="UP000026960"/>
    </source>
</evidence>
<dbReference type="FunFam" id="3.50.50.60:FF:000565">
    <property type="entry name" value="Flavin-containing monooxygenase"/>
    <property type="match status" value="3"/>
</dbReference>
<comment type="function">
    <text evidence="7">Catalyzes the conversion of methylthioalkyl glucosinolates of any chain length into methylsulfinylalkyl glucosinolates.</text>
</comment>
<dbReference type="PRINTS" id="PR00370">
    <property type="entry name" value="FMOXYGENASE"/>
</dbReference>
<evidence type="ECO:0000256" key="1">
    <source>
        <dbReference type="ARBA" id="ARBA00001974"/>
    </source>
</evidence>
<comment type="similarity">
    <text evidence="2 8">Belongs to the FMO family.</text>
</comment>
<reference evidence="10" key="2">
    <citation type="submission" date="2015-03" db="UniProtKB">
        <authorList>
            <consortium name="EnsemblPlants"/>
        </authorList>
    </citation>
    <scope>IDENTIFICATION</scope>
</reference>
<keyword evidence="3 8" id="KW-0285">Flavoprotein</keyword>
<feature type="region of interest" description="Disordered" evidence="9">
    <location>
        <begin position="447"/>
        <end position="511"/>
    </location>
</feature>
<name>A0A0D3GLH6_9ORYZ</name>
<dbReference type="EnsemblPlants" id="OBART07G00890.1">
    <property type="protein sequence ID" value="OBART07G00890.1"/>
    <property type="gene ID" value="OBART07G00890"/>
</dbReference>
<accession>A0A0D3GLH6</accession>
<keyword evidence="8" id="KW-0503">Monooxygenase</keyword>
<comment type="cofactor">
    <cofactor evidence="1 8">
        <name>FAD</name>
        <dbReference type="ChEBI" id="CHEBI:57692"/>
    </cofactor>
</comment>
<dbReference type="InterPro" id="IPR000960">
    <property type="entry name" value="Flavin_mOase"/>
</dbReference>
<dbReference type="GO" id="GO:0050660">
    <property type="term" value="F:flavin adenine dinucleotide binding"/>
    <property type="evidence" value="ECO:0007669"/>
    <property type="project" value="InterPro"/>
</dbReference>
<dbReference type="eggNOG" id="KOG1399">
    <property type="taxonomic scope" value="Eukaryota"/>
</dbReference>
<evidence type="ECO:0000256" key="2">
    <source>
        <dbReference type="ARBA" id="ARBA00009183"/>
    </source>
</evidence>
<evidence type="ECO:0000256" key="5">
    <source>
        <dbReference type="ARBA" id="ARBA00022857"/>
    </source>
</evidence>
<dbReference type="STRING" id="65489.A0A0D3GLH6"/>
<evidence type="ECO:0000256" key="6">
    <source>
        <dbReference type="ARBA" id="ARBA00023002"/>
    </source>
</evidence>
<keyword evidence="6 8" id="KW-0560">Oxidoreductase</keyword>
<dbReference type="PaxDb" id="65489-OBART07G00890.1"/>
<dbReference type="InterPro" id="IPR050346">
    <property type="entry name" value="FMO-like"/>
</dbReference>
<dbReference type="PANTHER" id="PTHR23023">
    <property type="entry name" value="DIMETHYLANILINE MONOOXYGENASE"/>
    <property type="match status" value="1"/>
</dbReference>
<dbReference type="InterPro" id="IPR036188">
    <property type="entry name" value="FAD/NAD-bd_sf"/>
</dbReference>
<protein>
    <recommendedName>
        <fullName evidence="8">Flavin-containing monooxygenase</fullName>
        <ecNumber evidence="8">1.-.-.-</ecNumber>
    </recommendedName>
</protein>
<keyword evidence="5" id="KW-0521">NADP</keyword>
<dbReference type="Gramene" id="OBART07G00890.1">
    <property type="protein sequence ID" value="OBART07G00890.1"/>
    <property type="gene ID" value="OBART07G00890"/>
</dbReference>
<reference evidence="10" key="1">
    <citation type="journal article" date="2009" name="Rice">
        <title>De Novo Next Generation Sequencing of Plant Genomes.</title>
        <authorList>
            <person name="Rounsley S."/>
            <person name="Marri P.R."/>
            <person name="Yu Y."/>
            <person name="He R."/>
            <person name="Sisneros N."/>
            <person name="Goicoechea J.L."/>
            <person name="Lee S.J."/>
            <person name="Angelova A."/>
            <person name="Kudrna D."/>
            <person name="Luo M."/>
            <person name="Affourtit J."/>
            <person name="Desany B."/>
            <person name="Knight J."/>
            <person name="Niazi F."/>
            <person name="Egholm M."/>
            <person name="Wing R.A."/>
        </authorList>
    </citation>
    <scope>NUCLEOTIDE SEQUENCE [LARGE SCALE GENOMIC DNA]</scope>
    <source>
        <strain evidence="10">cv. IRGC 105608</strain>
    </source>
</reference>
<dbReference type="EC" id="1.-.-.-" evidence="8"/>
<dbReference type="HOGENOM" id="CLU_002613_0_0_1"/>
<feature type="compositionally biased region" description="Basic residues" evidence="9">
    <location>
        <begin position="466"/>
        <end position="478"/>
    </location>
</feature>
<dbReference type="Proteomes" id="UP000026960">
    <property type="component" value="Chromosome 7"/>
</dbReference>
<evidence type="ECO:0000313" key="10">
    <source>
        <dbReference type="EnsemblPlants" id="OBART07G00890.1"/>
    </source>
</evidence>
<keyword evidence="4 8" id="KW-0274">FAD</keyword>
<dbReference type="InterPro" id="IPR020946">
    <property type="entry name" value="Flavin_mOase-like"/>
</dbReference>
<dbReference type="FunFam" id="3.50.50.60:FF:000147">
    <property type="entry name" value="Flavin-containing monooxygenase"/>
    <property type="match status" value="4"/>
</dbReference>
<evidence type="ECO:0000256" key="7">
    <source>
        <dbReference type="ARBA" id="ARBA00058243"/>
    </source>
</evidence>
<evidence type="ECO:0000256" key="4">
    <source>
        <dbReference type="ARBA" id="ARBA00022827"/>
    </source>
</evidence>
<evidence type="ECO:0000256" key="9">
    <source>
        <dbReference type="SAM" id="MobiDB-lite"/>
    </source>
</evidence>
<sequence>MLNPIMSSDRSSKKVCVVGAGMAGLAAARELRREGLDVTVLEQLAGVGGQWLYDAATDAGDPLGMAGVHSSVFASLRINGPRESIGFSDFPFRPTNDAGGDARRYPVHGELLRYIRDFCDAFGLMDAVRLNTTVTRVAMAPPRRDGSLRWAVRSKRHGEAETEEVFDAVVVAIGHYSQPRLPTIDGMDRWRRKQLHSHSYRVPDSFASEVVVIVGCSVSGAELALELRRVAKEVHLSTKSTEETITSAMSKSVARYENLHLRPQVEHLREDGTVVFDDGSFVVADAVIYCTGYNYSFPFLDTNGKVTVDDNRVGPLYEHVFPPELAPSLSFVGIPGKVVLPVFIEVQARWVAQVLSGRRTLPSPEEMQRAVEEHNRGMEAAGLPKRWTHDMFLDLERCDDYGERICGFPRMEQWKKEIFVSSLSDMVDDIENFRDGYHDSDLVRDALRRHGGGSGGSRHQSSPFLRPRRRCRRHKQHRPLPSQIWTEEGSRPAAAAKVALPSPSDSSAGRRWRAVGRRGMPTPAGSAGFFFCFLALFSRMVSDHDDGKLPAQWKKVCVVGGGMAGLAAARELRREGLDVTVLEQRGGVGGQWLYDAATDPGDPLGMAGVHSSVFASLRLNSPRESIGFSDFPFRPTNDAGGDARRYPVHGELLRYIRDFCDAFGLMDAVRLNTTVTRVAMAPPRRDGSLRWAVRSRRHGEAETEEVFDAVVVAIGHYSQPRLPTVDGMDRWRRKQLHSHSYRVPDSFAGEVVVIVGCSVSGAELALELRRVAKEVHLSTKSTEETITSAIVSGAELALELRRVAKEVHLSTKSTEETITSAMSKSVARYENLHLRPQVEHLREDGTVVFDDGSFVVADAIIYCTGYNYSFPFLDTNGKVTVDDNRVGPLYEHVFPPELAPSLSFVGIPAKVLLPVFIEVQARWVAQVLSGRRTLPSQEEMQRAVEELSRGMEAAGLPKRWTHDMFLDLERCDDYGERTCGFPRMEQWKKEIFFSSLSDMVDDMESFRDGYHDSDLVRDGLRRHDWTPVCVIGAGVSGLAAARELRREGLDVTVLEQRGGVGGQWLYDTATDAGDPLGVAGVHSSMEVMGFSDFPFRPGKDGAGAGEVDARRFPGHAEFLRYIREFCDVFGLMDAVRLNTTVTRVAMAPPRRDGSLRWAVRSKHRGEEAETEEVFDAVVVASGHFCQPRLPTIDGMDRWRRRQLHSHSYRVPDAFHGEVVVIVGCSISGKDIGLELRRVAKEVHLSAKSPEEAMTPAMSKILTRYDNLHLHPQIEHLREDGTVVFVDGTCVVADTVVYCTGYTYSYPFLDTDGKVTVDDNRVGPLFDHVFPPELAPSLSFVGIPAMVVVPLFNEVQARWVAQVLSGRRALPSPEEMARAAEEYNRGREAAGVAKRRTHDILDLEYCDDYGERNCGFPRLEAWKKELMWSSYLTMCDNLETFRDDYHDSDLMVSDHDDGKPPAKWKKVCVVGAGMAGLAATRELRREGHAVTVLEQAGDVGGQWLYDPRTDDPLGASMAPVRVHSSMYASLRLISPRETMGFTDFPFLPVDGGGGGGGRDPRRFPGHREVLLYLKDFCDAFGLMDAVRLNTRVLRVAMAPPQCVAPAVAGGERKWVVTSVRVGERDDTGVEEEVFDAVVVATGHYSQPSLPTIKGMEAGKDIALDLISVAKEVHLTAKSTEEATTPALSKLLAKYANLHLRPRVEHLCEDGTVVFVDGSRVVADTVMYCTGYVYSFPFLDTDGVVTVDDNRVGPLFEHVFPPALAPSLSFVGVPRKVPAPWFFEAQGKWVAQVLSGRRTLPPVEEMLRAVDEHYRARAAAGLPVKYTHELGGIEPQKYIEFGEKYCGFPRYEDWKREMIVSAIRRRDDDDMETFRDRVDDDSDHARVCLKSWHCSSTARHQASVAVSAADGHPPPPRLAQTAMAMATDAL</sequence>
<dbReference type="Pfam" id="PF00743">
    <property type="entry name" value="FMO-like"/>
    <property type="match status" value="8"/>
</dbReference>
<proteinExistence type="inferred from homology"/>
<dbReference type="GO" id="GO:0050661">
    <property type="term" value="F:NADP binding"/>
    <property type="evidence" value="ECO:0007669"/>
    <property type="project" value="InterPro"/>
</dbReference>
<dbReference type="SUPFAM" id="SSF51905">
    <property type="entry name" value="FAD/NAD(P)-binding domain"/>
    <property type="match status" value="8"/>
</dbReference>
<evidence type="ECO:0000256" key="8">
    <source>
        <dbReference type="RuleBase" id="RU361177"/>
    </source>
</evidence>
<dbReference type="Gene3D" id="3.50.50.60">
    <property type="entry name" value="FAD/NAD(P)-binding domain"/>
    <property type="match status" value="8"/>
</dbReference>
<organism evidence="10">
    <name type="scientific">Oryza barthii</name>
    <dbReference type="NCBI Taxonomy" id="65489"/>
    <lineage>
        <taxon>Eukaryota</taxon>
        <taxon>Viridiplantae</taxon>
        <taxon>Streptophyta</taxon>
        <taxon>Embryophyta</taxon>
        <taxon>Tracheophyta</taxon>
        <taxon>Spermatophyta</taxon>
        <taxon>Magnoliopsida</taxon>
        <taxon>Liliopsida</taxon>
        <taxon>Poales</taxon>
        <taxon>Poaceae</taxon>
        <taxon>BOP clade</taxon>
        <taxon>Oryzoideae</taxon>
        <taxon>Oryzeae</taxon>
        <taxon>Oryzinae</taxon>
        <taxon>Oryza</taxon>
    </lineage>
</organism>
<dbReference type="GO" id="GO:0004499">
    <property type="term" value="F:N,N-dimethylaniline monooxygenase activity"/>
    <property type="evidence" value="ECO:0007669"/>
    <property type="project" value="InterPro"/>
</dbReference>